<feature type="compositionally biased region" description="Polar residues" evidence="1">
    <location>
        <begin position="271"/>
        <end position="284"/>
    </location>
</feature>
<evidence type="ECO:0000313" key="4">
    <source>
        <dbReference type="Proteomes" id="UP000824890"/>
    </source>
</evidence>
<feature type="non-terminal residue" evidence="3">
    <location>
        <position position="1"/>
    </location>
</feature>
<comment type="caution">
    <text evidence="3">The sequence shown here is derived from an EMBL/GenBank/DDBJ whole genome shotgun (WGS) entry which is preliminary data.</text>
</comment>
<feature type="compositionally biased region" description="Basic and acidic residues" evidence="1">
    <location>
        <begin position="169"/>
        <end position="185"/>
    </location>
</feature>
<keyword evidence="4" id="KW-1185">Reference proteome</keyword>
<name>A0ABQ8E2F4_BRANA</name>
<feature type="compositionally biased region" description="Basic and acidic residues" evidence="1">
    <location>
        <begin position="146"/>
        <end position="156"/>
    </location>
</feature>
<evidence type="ECO:0000259" key="2">
    <source>
        <dbReference type="Pfam" id="PF14392"/>
    </source>
</evidence>
<feature type="region of interest" description="Disordered" evidence="1">
    <location>
        <begin position="146"/>
        <end position="340"/>
    </location>
</feature>
<dbReference type="Proteomes" id="UP000824890">
    <property type="component" value="Unassembled WGS sequence"/>
</dbReference>
<accession>A0ABQ8E2F4</accession>
<gene>
    <name evidence="3" type="ORF">HID58_012760</name>
</gene>
<evidence type="ECO:0000256" key="1">
    <source>
        <dbReference type="SAM" id="MobiDB-lite"/>
    </source>
</evidence>
<feature type="region of interest" description="Disordered" evidence="1">
    <location>
        <begin position="30"/>
        <end position="50"/>
    </location>
</feature>
<dbReference type="EMBL" id="JAGKQM010000003">
    <property type="protein sequence ID" value="KAH0935643.1"/>
    <property type="molecule type" value="Genomic_DNA"/>
</dbReference>
<sequence length="509" mass="56470">TKTSEASALAIIEFPCPQASTIMARRYTRSDKEKWVAKPSPPPKKSPIRIPASNNEALIAQNKLTLIGRVTNTRFQRPRAVAHIELPSGEITEVEFEYVKIEKHCFTCFSLLHEEEDCPKRAPGDPPAKERKLGITQAMALERIEAGKRRHDENRGYKPPSQRALPVYNERKSASRNDHSADVNERNTASRNEHHSSTYRGSMDYARRPPSSNSHRSEGQRDVPSYRPRRSDDITNRYGLTVSGSYNSHHQRPPRDTPVKYGPSPLDGRSGNDQVRPNASASSHTPPPVPIRERMEPPAGNSSPLESCKSRERRSALLRLAAPDLRDQLPRRSPISKQSGRLQDVEIISGDTPIQARRDATNEVLISPLITNDSAPEQNWAPASQRLGGLASLGLILLQYMNLQLLLQQNAGQQETLLTKGSLGAHFQVNALKPNPPPRKRICTEKGRSLPWNKAGPNNIKVEILESSENIIDTKVAFKGSSSFISFIYGAPSVENRAAHGAQPQARAA</sequence>
<protein>
    <recommendedName>
        <fullName evidence="2">Zinc knuckle CX2CX4HX4C domain-containing protein</fullName>
    </recommendedName>
</protein>
<organism evidence="3 4">
    <name type="scientific">Brassica napus</name>
    <name type="common">Rape</name>
    <dbReference type="NCBI Taxonomy" id="3708"/>
    <lineage>
        <taxon>Eukaryota</taxon>
        <taxon>Viridiplantae</taxon>
        <taxon>Streptophyta</taxon>
        <taxon>Embryophyta</taxon>
        <taxon>Tracheophyta</taxon>
        <taxon>Spermatophyta</taxon>
        <taxon>Magnoliopsida</taxon>
        <taxon>eudicotyledons</taxon>
        <taxon>Gunneridae</taxon>
        <taxon>Pentapetalae</taxon>
        <taxon>rosids</taxon>
        <taxon>malvids</taxon>
        <taxon>Brassicales</taxon>
        <taxon>Brassicaceae</taxon>
        <taxon>Brassiceae</taxon>
        <taxon>Brassica</taxon>
    </lineage>
</organism>
<dbReference type="Pfam" id="PF14392">
    <property type="entry name" value="zf-CCHC_4"/>
    <property type="match status" value="1"/>
</dbReference>
<reference evidence="3 4" key="1">
    <citation type="submission" date="2021-05" db="EMBL/GenBank/DDBJ databases">
        <title>Genome Assembly of Synthetic Allotetraploid Brassica napus Reveals Homoeologous Exchanges between Subgenomes.</title>
        <authorList>
            <person name="Davis J.T."/>
        </authorList>
    </citation>
    <scope>NUCLEOTIDE SEQUENCE [LARGE SCALE GENOMIC DNA]</scope>
    <source>
        <strain evidence="4">cv. Da-Ae</strain>
        <tissue evidence="3">Seedling</tissue>
    </source>
</reference>
<dbReference type="InterPro" id="IPR025836">
    <property type="entry name" value="Zn_knuckle_CX2CX4HX4C"/>
</dbReference>
<proteinExistence type="predicted"/>
<evidence type="ECO:0000313" key="3">
    <source>
        <dbReference type="EMBL" id="KAH0935643.1"/>
    </source>
</evidence>
<feature type="domain" description="Zinc knuckle CX2CX4HX4C" evidence="2">
    <location>
        <begin position="79"/>
        <end position="120"/>
    </location>
</feature>